<reference evidence="3 4" key="1">
    <citation type="journal article" date="2014" name="Genome Announc.">
        <title>Draft Genome Sequences of Marine Flavobacterium Nonlabens Strains NR17, NR24, NR27, NR32, NR33, and Ara13.</title>
        <authorList>
            <person name="Nakanishi M."/>
            <person name="Meirelles P."/>
            <person name="Suzuki R."/>
            <person name="Takatani N."/>
            <person name="Mino S."/>
            <person name="Suda W."/>
            <person name="Oshima K."/>
            <person name="Hattori M."/>
            <person name="Ohkuma M."/>
            <person name="Hosokawa M."/>
            <person name="Miyashita K."/>
            <person name="Thompson F.L."/>
            <person name="Niwa A."/>
            <person name="Sawabe T."/>
            <person name="Sawabe T."/>
        </authorList>
    </citation>
    <scope>NUCLEOTIDE SEQUENCE [LARGE SCALE GENOMIC DNA]</scope>
    <source>
        <strain evidence="4">JCM19314</strain>
    </source>
</reference>
<evidence type="ECO:0000259" key="1">
    <source>
        <dbReference type="Pfam" id="PF00534"/>
    </source>
</evidence>
<dbReference type="SUPFAM" id="SSF53756">
    <property type="entry name" value="UDP-Glycosyltransferase/glycogen phosphorylase"/>
    <property type="match status" value="1"/>
</dbReference>
<accession>A0A090Q8N6</accession>
<evidence type="ECO:0000259" key="2">
    <source>
        <dbReference type="Pfam" id="PF13439"/>
    </source>
</evidence>
<dbReference type="Pfam" id="PF13439">
    <property type="entry name" value="Glyco_transf_4"/>
    <property type="match status" value="1"/>
</dbReference>
<dbReference type="InterPro" id="IPR050194">
    <property type="entry name" value="Glycosyltransferase_grp1"/>
</dbReference>
<keyword evidence="3" id="KW-0808">Transferase</keyword>
<dbReference type="Pfam" id="PF00534">
    <property type="entry name" value="Glycos_transf_1"/>
    <property type="match status" value="1"/>
</dbReference>
<dbReference type="EMBL" id="BBMM01000002">
    <property type="protein sequence ID" value="GAK99370.1"/>
    <property type="molecule type" value="Genomic_DNA"/>
</dbReference>
<organism evidence="3 4">
    <name type="scientific">Nonlabens ulvanivorans</name>
    <name type="common">Persicivirga ulvanivorans</name>
    <dbReference type="NCBI Taxonomy" id="906888"/>
    <lineage>
        <taxon>Bacteria</taxon>
        <taxon>Pseudomonadati</taxon>
        <taxon>Bacteroidota</taxon>
        <taxon>Flavobacteriia</taxon>
        <taxon>Flavobacteriales</taxon>
        <taxon>Flavobacteriaceae</taxon>
        <taxon>Nonlabens</taxon>
    </lineage>
</organism>
<dbReference type="PANTHER" id="PTHR45947:SF3">
    <property type="entry name" value="SULFOQUINOVOSYL TRANSFERASE SQD2"/>
    <property type="match status" value="1"/>
</dbReference>
<dbReference type="GO" id="GO:0016757">
    <property type="term" value="F:glycosyltransferase activity"/>
    <property type="evidence" value="ECO:0007669"/>
    <property type="project" value="InterPro"/>
</dbReference>
<dbReference type="InterPro" id="IPR001296">
    <property type="entry name" value="Glyco_trans_1"/>
</dbReference>
<dbReference type="PANTHER" id="PTHR45947">
    <property type="entry name" value="SULFOQUINOVOSYL TRANSFERASE SQD2"/>
    <property type="match status" value="1"/>
</dbReference>
<protein>
    <submittedName>
        <fullName evidence="3">Glycosyltransferase</fullName>
    </submittedName>
</protein>
<gene>
    <name evidence="3" type="ORF">JCM19314_3415</name>
</gene>
<name>A0A090Q8N6_NONUL</name>
<evidence type="ECO:0000313" key="3">
    <source>
        <dbReference type="EMBL" id="GAK99370.1"/>
    </source>
</evidence>
<dbReference type="Gene3D" id="3.40.50.2000">
    <property type="entry name" value="Glycogen Phosphorylase B"/>
    <property type="match status" value="2"/>
</dbReference>
<dbReference type="CDD" id="cd03801">
    <property type="entry name" value="GT4_PimA-like"/>
    <property type="match status" value="1"/>
</dbReference>
<comment type="caution">
    <text evidence="3">The sequence shown here is derived from an EMBL/GenBank/DDBJ whole genome shotgun (WGS) entry which is preliminary data.</text>
</comment>
<dbReference type="AlphaFoldDB" id="A0A090Q8N6"/>
<feature type="domain" description="Glycosyltransferase subfamily 4-like N-terminal" evidence="2">
    <location>
        <begin position="20"/>
        <end position="179"/>
    </location>
</feature>
<evidence type="ECO:0000313" key="4">
    <source>
        <dbReference type="Proteomes" id="UP000029226"/>
    </source>
</evidence>
<dbReference type="InterPro" id="IPR028098">
    <property type="entry name" value="Glyco_trans_4-like_N"/>
</dbReference>
<dbReference type="Proteomes" id="UP000029226">
    <property type="component" value="Unassembled WGS sequence"/>
</dbReference>
<sequence>MHIAFLTPEYPHKSVHYSAGIGTSIKNLATALVESGYECTLFIYGQKVNQIFVENGIHFHLIKQKQYKVGGFYFYRKYIQDYINNNSHGIDVIEAPDWTGITAFMKLKKPLVIRLHGSDTYFCHLEHRSQKKKNFLFEKWALRKANALTSVSNFTSQKTKTLFNLSFDIKVIPNLIALDKFVPTSSKSQVPYIINFGSVIRKKGVIALARAFNFIAQNNSEVQLKYLGRDVKDALTGKMTSELIKLEIDERFHHRVTFISQVSYDKVNSYINDASVVCLPSYAEAFPMTWLEAMALEKPLVTSNIGWATELMIQNQTGLMVNPDDISEFSMALKRLLEDQPFANKCGKKARKHLELNFDKRVIVENNLDFYKSVLL</sequence>
<proteinExistence type="predicted"/>
<feature type="domain" description="Glycosyl transferase family 1" evidence="1">
    <location>
        <begin position="186"/>
        <end position="353"/>
    </location>
</feature>